<feature type="non-terminal residue" evidence="2">
    <location>
        <position position="1"/>
    </location>
</feature>
<sequence length="148" mass="16737">MDYQCVVVYTVINIAPPRPEQSPDTSNGCLEWIKNKMKRAIAAVYLQSLKLSPNNGVILGHLACLYYKEGLVDLAIETYRQAIEMEPNFPDAYCNLGNALKEKGQVEEAEECYNMALRLCPNHVDTLNNLANVRREQGRIVEATELYI</sequence>
<dbReference type="SUPFAM" id="SSF48452">
    <property type="entry name" value="TPR-like"/>
    <property type="match status" value="1"/>
</dbReference>
<keyword evidence="3" id="KW-1185">Reference proteome</keyword>
<dbReference type="Gene3D" id="1.25.40.10">
    <property type="entry name" value="Tetratricopeptide repeat domain"/>
    <property type="match status" value="1"/>
</dbReference>
<protein>
    <submittedName>
        <fullName evidence="2">Jg25013 protein</fullName>
    </submittedName>
</protein>
<evidence type="ECO:0000256" key="1">
    <source>
        <dbReference type="PROSITE-ProRule" id="PRU00339"/>
    </source>
</evidence>
<dbReference type="Pfam" id="PF13414">
    <property type="entry name" value="TPR_11"/>
    <property type="match status" value="1"/>
</dbReference>
<dbReference type="PROSITE" id="PS50005">
    <property type="entry name" value="TPR"/>
    <property type="match status" value="2"/>
</dbReference>
<dbReference type="SMART" id="SM00028">
    <property type="entry name" value="TPR"/>
    <property type="match status" value="2"/>
</dbReference>
<dbReference type="InterPro" id="IPR011990">
    <property type="entry name" value="TPR-like_helical_dom_sf"/>
</dbReference>
<keyword evidence="1" id="KW-0802">TPR repeat</keyword>
<comment type="caution">
    <text evidence="2">The sequence shown here is derived from an EMBL/GenBank/DDBJ whole genome shotgun (WGS) entry which is preliminary data.</text>
</comment>
<proteinExistence type="predicted"/>
<dbReference type="PANTHER" id="PTHR44366">
    <property type="entry name" value="UDP-N-ACETYLGLUCOSAMINE--PEPTIDE N-ACETYLGLUCOSAMINYLTRANSFERASE 110 KDA SUBUNIT"/>
    <property type="match status" value="1"/>
</dbReference>
<reference evidence="2" key="1">
    <citation type="submission" date="2022-03" db="EMBL/GenBank/DDBJ databases">
        <authorList>
            <person name="Lindestad O."/>
        </authorList>
    </citation>
    <scope>NUCLEOTIDE SEQUENCE</scope>
</reference>
<feature type="repeat" description="TPR" evidence="1">
    <location>
        <begin position="90"/>
        <end position="123"/>
    </location>
</feature>
<dbReference type="EMBL" id="CAKXAJ010017693">
    <property type="protein sequence ID" value="CAH2217066.1"/>
    <property type="molecule type" value="Genomic_DNA"/>
</dbReference>
<dbReference type="PANTHER" id="PTHR44366:SF1">
    <property type="entry name" value="UDP-N-ACETYLGLUCOSAMINE--PEPTIDE N-ACETYLGLUCOSAMINYLTRANSFERASE 110 KDA SUBUNIT"/>
    <property type="match status" value="1"/>
</dbReference>
<name>A0A8S4QVJ9_9NEOP</name>
<evidence type="ECO:0000313" key="3">
    <source>
        <dbReference type="Proteomes" id="UP000838756"/>
    </source>
</evidence>
<dbReference type="InterPro" id="IPR019734">
    <property type="entry name" value="TPR_rpt"/>
</dbReference>
<feature type="repeat" description="TPR" evidence="1">
    <location>
        <begin position="56"/>
        <end position="89"/>
    </location>
</feature>
<dbReference type="PROSITE" id="PS50293">
    <property type="entry name" value="TPR_REGION"/>
    <property type="match status" value="1"/>
</dbReference>
<dbReference type="Pfam" id="PF13431">
    <property type="entry name" value="TPR_17"/>
    <property type="match status" value="1"/>
</dbReference>
<dbReference type="GO" id="GO:0006493">
    <property type="term" value="P:protein O-linked glycosylation"/>
    <property type="evidence" value="ECO:0007669"/>
    <property type="project" value="InterPro"/>
</dbReference>
<organism evidence="2 3">
    <name type="scientific">Pararge aegeria aegeria</name>
    <dbReference type="NCBI Taxonomy" id="348720"/>
    <lineage>
        <taxon>Eukaryota</taxon>
        <taxon>Metazoa</taxon>
        <taxon>Ecdysozoa</taxon>
        <taxon>Arthropoda</taxon>
        <taxon>Hexapoda</taxon>
        <taxon>Insecta</taxon>
        <taxon>Pterygota</taxon>
        <taxon>Neoptera</taxon>
        <taxon>Endopterygota</taxon>
        <taxon>Lepidoptera</taxon>
        <taxon>Glossata</taxon>
        <taxon>Ditrysia</taxon>
        <taxon>Papilionoidea</taxon>
        <taxon>Nymphalidae</taxon>
        <taxon>Satyrinae</taxon>
        <taxon>Satyrini</taxon>
        <taxon>Parargina</taxon>
        <taxon>Pararge</taxon>
    </lineage>
</organism>
<dbReference type="InterPro" id="IPR037919">
    <property type="entry name" value="OGT"/>
</dbReference>
<evidence type="ECO:0000313" key="2">
    <source>
        <dbReference type="EMBL" id="CAH2217066.1"/>
    </source>
</evidence>
<dbReference type="Proteomes" id="UP000838756">
    <property type="component" value="Unassembled WGS sequence"/>
</dbReference>
<dbReference type="GO" id="GO:0097363">
    <property type="term" value="F:protein O-acetylglucosaminyltransferase activity"/>
    <property type="evidence" value="ECO:0007669"/>
    <property type="project" value="TreeGrafter"/>
</dbReference>
<accession>A0A8S4QVJ9</accession>
<gene>
    <name evidence="2" type="primary">jg25013</name>
    <name evidence="2" type="ORF">PAEG_LOCUS4988</name>
</gene>
<dbReference type="OrthoDB" id="9991317at2759"/>
<dbReference type="AlphaFoldDB" id="A0A8S4QVJ9"/>